<reference evidence="4 5" key="1">
    <citation type="submission" date="2019-10" db="EMBL/GenBank/DDBJ databases">
        <title>Poseidonibacter ostreae sp. nov., isolated from the gut of the Ostrea denselamellosa.</title>
        <authorList>
            <person name="Choi A."/>
        </authorList>
    </citation>
    <scope>NUCLEOTIDE SEQUENCE [LARGE SCALE GENOMIC DNA]</scope>
    <source>
        <strain evidence="2 5">SJOD-M-33</strain>
        <strain evidence="3 4">SJOD-M-5</strain>
    </source>
</reference>
<dbReference type="GO" id="GO:0008233">
    <property type="term" value="F:peptidase activity"/>
    <property type="evidence" value="ECO:0007669"/>
    <property type="project" value="InterPro"/>
</dbReference>
<evidence type="ECO:0000313" key="5">
    <source>
        <dbReference type="Proteomes" id="UP000472839"/>
    </source>
</evidence>
<dbReference type="Proteomes" id="UP000472839">
    <property type="component" value="Unassembled WGS sequence"/>
</dbReference>
<feature type="domain" description="Peptidase M15C" evidence="1">
    <location>
        <begin position="128"/>
        <end position="214"/>
    </location>
</feature>
<name>A0A6L4WVS3_9BACT</name>
<evidence type="ECO:0000313" key="2">
    <source>
        <dbReference type="EMBL" id="KAB7891043.1"/>
    </source>
</evidence>
<dbReference type="Proteomes" id="UP000461010">
    <property type="component" value="Unassembled WGS sequence"/>
</dbReference>
<protein>
    <submittedName>
        <fullName evidence="2">M15 family peptidase</fullName>
    </submittedName>
</protein>
<dbReference type="Pfam" id="PF13539">
    <property type="entry name" value="Peptidase_M15_4"/>
    <property type="match status" value="1"/>
</dbReference>
<dbReference type="EMBL" id="WFKK01000002">
    <property type="protein sequence ID" value="KAB7891043.1"/>
    <property type="molecule type" value="Genomic_DNA"/>
</dbReference>
<dbReference type="AlphaFoldDB" id="A0A6L4WVS3"/>
<evidence type="ECO:0000259" key="1">
    <source>
        <dbReference type="Pfam" id="PF13539"/>
    </source>
</evidence>
<evidence type="ECO:0000313" key="4">
    <source>
        <dbReference type="Proteomes" id="UP000461010"/>
    </source>
</evidence>
<dbReference type="SUPFAM" id="SSF55166">
    <property type="entry name" value="Hedgehog/DD-peptidase"/>
    <property type="match status" value="1"/>
</dbReference>
<proteinExistence type="predicted"/>
<dbReference type="InterPro" id="IPR009045">
    <property type="entry name" value="Zn_M74/Hedgehog-like"/>
</dbReference>
<comment type="caution">
    <text evidence="2">The sequence shown here is derived from an EMBL/GenBank/DDBJ whole genome shotgun (WGS) entry which is preliminary data.</text>
</comment>
<evidence type="ECO:0000313" key="3">
    <source>
        <dbReference type="EMBL" id="KAB7892767.1"/>
    </source>
</evidence>
<keyword evidence="4" id="KW-1185">Reference proteome</keyword>
<dbReference type="EMBL" id="WFKJ01000002">
    <property type="protein sequence ID" value="KAB7892767.1"/>
    <property type="molecule type" value="Genomic_DNA"/>
</dbReference>
<gene>
    <name evidence="3" type="ORF">GBG18_01085</name>
    <name evidence="2" type="ORF">GBG19_01375</name>
</gene>
<dbReference type="RefSeq" id="WP_152187579.1">
    <property type="nucleotide sequence ID" value="NZ_WFKJ01000002.1"/>
</dbReference>
<dbReference type="Gene3D" id="3.30.1380.10">
    <property type="match status" value="1"/>
</dbReference>
<organism evidence="2 5">
    <name type="scientific">Poseidonibacter ostreae</name>
    <dbReference type="NCBI Taxonomy" id="2654171"/>
    <lineage>
        <taxon>Bacteria</taxon>
        <taxon>Pseudomonadati</taxon>
        <taxon>Campylobacterota</taxon>
        <taxon>Epsilonproteobacteria</taxon>
        <taxon>Campylobacterales</taxon>
        <taxon>Arcobacteraceae</taxon>
        <taxon>Poseidonibacter</taxon>
    </lineage>
</organism>
<dbReference type="CDD" id="cd14845">
    <property type="entry name" value="L-Ala-D-Glu_peptidase_like"/>
    <property type="match status" value="1"/>
</dbReference>
<sequence>MIKYLFILTTILITTLLANTNPFKISLINKQIENRMLLGNSFKKGCPVPLKDLRYLSIKHLGFDGKDKIGELIVHKSVAKEVLKIFDELYALKYPIYKMKLVSDYKADDWVSIEDNNTSAFNCRAITGKKNKWSKHAYGKAIDINPIENPYISRKGHISHKDSLKYRTRKHEIKSLKDKAVLLKNSKVVKIFEKHGWKWGGDWITIKDYQHFEKKLKKEYK</sequence>
<accession>A0A6L4WVS3</accession>
<dbReference type="InterPro" id="IPR039561">
    <property type="entry name" value="Peptidase_M15C"/>
</dbReference>